<feature type="transmembrane region" description="Helical" evidence="2">
    <location>
        <begin position="786"/>
        <end position="803"/>
    </location>
</feature>
<feature type="transmembrane region" description="Helical" evidence="2">
    <location>
        <begin position="605"/>
        <end position="624"/>
    </location>
</feature>
<proteinExistence type="predicted"/>
<keyword evidence="4" id="KW-1185">Reference proteome</keyword>
<feature type="transmembrane region" description="Helical" evidence="2">
    <location>
        <begin position="437"/>
        <end position="456"/>
    </location>
</feature>
<keyword evidence="2" id="KW-1133">Transmembrane helix</keyword>
<dbReference type="NCBIfam" id="NF047321">
    <property type="entry name" value="SCO7613_CTERM"/>
    <property type="match status" value="1"/>
</dbReference>
<dbReference type="InterPro" id="IPR058062">
    <property type="entry name" value="SCO7613_C"/>
</dbReference>
<feature type="transmembrane region" description="Helical" evidence="2">
    <location>
        <begin position="321"/>
        <end position="338"/>
    </location>
</feature>
<sequence>MENIPPPAQELAMIDQELVRLDARRGQLLARRTQLLSLLARSAPPPWPYAPPVPPGSEPSPAPLPAEEIPPPSAQNVLLALGGMLLTVAAIAFTLVSWGHLSVGGRAAVLTVITVAALAVPAVLLRRGLASTAEAVAAFGLALMVLDAYALHEVALPRTDGLRYTAGAGAVLAALWAGYGSALGRLRLPLPVAVVTAQLPLFLGSLAIEASALTTAWALLTTAALDTALALRLKPGAVRTVAVVAACVTAGAALLTGGSLSLTAGTPLAAAGPGGLLLAASALGLFVAWRASDMAPACAVVAGLAAVAAAGGVIRAAVPDGWAVLGYLLCGVALLTVVRTRLPRAVVRGLAGAAGAVTAASVLWTLPALAVVLLGALSRISAIWTGAPGGARAAFGVDLPWPEQPTAPLVLLIAAGVAATAYRLLPSGGGRQWRVPAVCGAVALGWAAVLVAPPALDLGYPAAVAVPLVLTAVLLAVVVRPRAPVGSVVTVTALVCALAGSVSVALLSLATRTATVTALVALCALFTGTAVAVETVRARGAAAGTQGASRPVRALLACVAVGYATALVAAACSAAGLPAEHTALALLAVPAAVALLGARLRRHPVAPPIELTAAGAGVLAVVLASGRAPVLALVLALCGVIAAGTAVRAERRRVAGYAATALFVLATWVRLASSGVSAPEAYTLPVTVPALAVGLLRRRGDPEASSWTAYGPGLAATLLPSLLAAWGDPDWPRPLLLGLAALALTLAGARLRLQAPLVLGGAALALDALHELAPYVAQMVGVLPRWLPPALAGLLLLAVGATYEQRLREARRLRRTLGRMR</sequence>
<accession>A0A2T7SPU3</accession>
<feature type="transmembrane region" description="Helical" evidence="2">
    <location>
        <begin position="513"/>
        <end position="533"/>
    </location>
</feature>
<feature type="transmembrane region" description="Helical" evidence="2">
    <location>
        <begin position="406"/>
        <end position="425"/>
    </location>
</feature>
<keyword evidence="2" id="KW-0812">Transmembrane</keyword>
<evidence type="ECO:0000313" key="4">
    <source>
        <dbReference type="Proteomes" id="UP000245992"/>
    </source>
</evidence>
<keyword evidence="2" id="KW-0472">Membrane</keyword>
<feature type="transmembrane region" description="Helical" evidence="2">
    <location>
        <begin position="164"/>
        <end position="183"/>
    </location>
</feature>
<name>A0A2T7SPU3_9ACTN</name>
<reference evidence="3 4" key="1">
    <citation type="submission" date="2013-12" db="EMBL/GenBank/DDBJ databases">
        <title>Annotated genome of Streptomyces scopuliridis.</title>
        <authorList>
            <person name="Olson J.B."/>
        </authorList>
    </citation>
    <scope>NUCLEOTIDE SEQUENCE [LARGE SCALE GENOMIC DNA]</scope>
    <source>
        <strain evidence="3 4">RB72</strain>
    </source>
</reference>
<feature type="transmembrane region" description="Helical" evidence="2">
    <location>
        <begin position="350"/>
        <end position="377"/>
    </location>
</feature>
<feature type="transmembrane region" description="Helical" evidence="2">
    <location>
        <begin position="486"/>
        <end position="507"/>
    </location>
</feature>
<evidence type="ECO:0000256" key="2">
    <source>
        <dbReference type="SAM" id="Phobius"/>
    </source>
</evidence>
<dbReference type="AlphaFoldDB" id="A0A2T7SPU3"/>
<feature type="transmembrane region" description="Helical" evidence="2">
    <location>
        <begin position="554"/>
        <end position="576"/>
    </location>
</feature>
<dbReference type="OrthoDB" id="3416299at2"/>
<dbReference type="EMBL" id="AZSP01000375">
    <property type="protein sequence ID" value="PVE04908.1"/>
    <property type="molecule type" value="Genomic_DNA"/>
</dbReference>
<organism evidence="3 4">
    <name type="scientific">Streptomyces scopuliridis RB72</name>
    <dbReference type="NCBI Taxonomy" id="1440053"/>
    <lineage>
        <taxon>Bacteria</taxon>
        <taxon>Bacillati</taxon>
        <taxon>Actinomycetota</taxon>
        <taxon>Actinomycetes</taxon>
        <taxon>Kitasatosporales</taxon>
        <taxon>Streptomycetaceae</taxon>
        <taxon>Streptomyces</taxon>
    </lineage>
</organism>
<feature type="transmembrane region" description="Helical" evidence="2">
    <location>
        <begin position="77"/>
        <end position="101"/>
    </location>
</feature>
<feature type="transmembrane region" description="Helical" evidence="2">
    <location>
        <begin position="240"/>
        <end position="262"/>
    </location>
</feature>
<dbReference type="Proteomes" id="UP000245992">
    <property type="component" value="Unassembled WGS sequence"/>
</dbReference>
<dbReference type="RefSeq" id="WP_030355457.1">
    <property type="nucleotide sequence ID" value="NZ_AZSP01000375.1"/>
</dbReference>
<feature type="transmembrane region" description="Helical" evidence="2">
    <location>
        <begin position="654"/>
        <end position="673"/>
    </location>
</feature>
<feature type="transmembrane region" description="Helical" evidence="2">
    <location>
        <begin position="132"/>
        <end position="152"/>
    </location>
</feature>
<feature type="transmembrane region" description="Helical" evidence="2">
    <location>
        <begin position="582"/>
        <end position="598"/>
    </location>
</feature>
<feature type="transmembrane region" description="Helical" evidence="2">
    <location>
        <begin position="462"/>
        <end position="479"/>
    </location>
</feature>
<feature type="transmembrane region" description="Helical" evidence="2">
    <location>
        <begin position="107"/>
        <end position="125"/>
    </location>
</feature>
<feature type="transmembrane region" description="Helical" evidence="2">
    <location>
        <begin position="268"/>
        <end position="289"/>
    </location>
</feature>
<gene>
    <name evidence="3" type="ORF">Y717_09125</name>
</gene>
<comment type="caution">
    <text evidence="3">The sequence shown here is derived from an EMBL/GenBank/DDBJ whole genome shotgun (WGS) entry which is preliminary data.</text>
</comment>
<feature type="transmembrane region" description="Helical" evidence="2">
    <location>
        <begin position="296"/>
        <end position="315"/>
    </location>
</feature>
<feature type="region of interest" description="Disordered" evidence="1">
    <location>
        <begin position="47"/>
        <end position="68"/>
    </location>
</feature>
<feature type="transmembrane region" description="Helical" evidence="2">
    <location>
        <begin position="630"/>
        <end position="647"/>
    </location>
</feature>
<evidence type="ECO:0000256" key="1">
    <source>
        <dbReference type="SAM" id="MobiDB-lite"/>
    </source>
</evidence>
<dbReference type="STRING" id="1440053.GCA_000718095_06551"/>
<protein>
    <submittedName>
        <fullName evidence="3">Membrane protein</fullName>
    </submittedName>
</protein>
<evidence type="ECO:0000313" key="3">
    <source>
        <dbReference type="EMBL" id="PVE04908.1"/>
    </source>
</evidence>